<dbReference type="Gene3D" id="1.20.1540.10">
    <property type="entry name" value="Rhomboid-like"/>
    <property type="match status" value="1"/>
</dbReference>
<evidence type="ECO:0000256" key="4">
    <source>
        <dbReference type="ARBA" id="ARBA00022692"/>
    </source>
</evidence>
<name>A0A833RB38_9POAL</name>
<keyword evidence="4 9" id="KW-0812">Transmembrane</keyword>
<reference evidence="11" key="1">
    <citation type="submission" date="2020-01" db="EMBL/GenBank/DDBJ databases">
        <title>Genome sequence of Kobresia littledalei, the first chromosome-level genome in the family Cyperaceae.</title>
        <authorList>
            <person name="Qu G."/>
        </authorList>
    </citation>
    <scope>NUCLEOTIDE SEQUENCE</scope>
    <source>
        <strain evidence="11">C.B.Clarke</strain>
        <tissue evidence="11">Leaf</tissue>
    </source>
</reference>
<feature type="transmembrane region" description="Helical" evidence="9">
    <location>
        <begin position="184"/>
        <end position="203"/>
    </location>
</feature>
<dbReference type="GO" id="GO:0004252">
    <property type="term" value="F:serine-type endopeptidase activity"/>
    <property type="evidence" value="ECO:0007669"/>
    <property type="project" value="InterPro"/>
</dbReference>
<dbReference type="Proteomes" id="UP000623129">
    <property type="component" value="Unassembled WGS sequence"/>
</dbReference>
<organism evidence="11 12">
    <name type="scientific">Carex littledalei</name>
    <dbReference type="NCBI Taxonomy" id="544730"/>
    <lineage>
        <taxon>Eukaryota</taxon>
        <taxon>Viridiplantae</taxon>
        <taxon>Streptophyta</taxon>
        <taxon>Embryophyta</taxon>
        <taxon>Tracheophyta</taxon>
        <taxon>Spermatophyta</taxon>
        <taxon>Magnoliopsida</taxon>
        <taxon>Liliopsida</taxon>
        <taxon>Poales</taxon>
        <taxon>Cyperaceae</taxon>
        <taxon>Cyperoideae</taxon>
        <taxon>Cariceae</taxon>
        <taxon>Carex</taxon>
        <taxon>Carex subgen. Euthyceras</taxon>
    </lineage>
</organism>
<comment type="caution">
    <text evidence="11">The sequence shown here is derived from an EMBL/GenBank/DDBJ whole genome shotgun (WGS) entry which is preliminary data.</text>
</comment>
<evidence type="ECO:0000259" key="10">
    <source>
        <dbReference type="Pfam" id="PF01694"/>
    </source>
</evidence>
<evidence type="ECO:0000256" key="7">
    <source>
        <dbReference type="ARBA" id="ARBA00022989"/>
    </source>
</evidence>
<evidence type="ECO:0000256" key="9">
    <source>
        <dbReference type="SAM" id="Phobius"/>
    </source>
</evidence>
<dbReference type="PANTHER" id="PTHR43731:SF14">
    <property type="entry name" value="PRESENILIN-ASSOCIATED RHOMBOID-LIKE PROTEIN, MITOCHONDRIAL"/>
    <property type="match status" value="1"/>
</dbReference>
<dbReference type="GO" id="GO:0006508">
    <property type="term" value="P:proteolysis"/>
    <property type="evidence" value="ECO:0007669"/>
    <property type="project" value="UniProtKB-KW"/>
</dbReference>
<feature type="domain" description="Peptidase S54 rhomboid" evidence="10">
    <location>
        <begin position="140"/>
        <end position="288"/>
    </location>
</feature>
<dbReference type="InterPro" id="IPR022764">
    <property type="entry name" value="Peptidase_S54_rhomboid_dom"/>
</dbReference>
<keyword evidence="3" id="KW-0645">Protease</keyword>
<dbReference type="Pfam" id="PF01694">
    <property type="entry name" value="Rhomboid"/>
    <property type="match status" value="1"/>
</dbReference>
<feature type="transmembrane region" description="Helical" evidence="9">
    <location>
        <begin position="215"/>
        <end position="234"/>
    </location>
</feature>
<sequence length="294" mass="33217">MKIITARLLFSQSHLRLLLNPNKQPLSLFSPPPSQQKPLSLMLKCSWQFRQRYTTTTTVHMGTLLLTTGSRLLSSSTWQHHAAMNLLSLSKFWLHRIRSPDKVVFYLVGANVAVFILWKNADPSFMIKHFTISWDNFTSGRLHTLITGAFSHYKPSHLINNMIGLYIFGQTIANIFGTMFLLKMYVGGAVSGSIFYLVHRAFVDYNQVINLYLNNIYGASAAVNAIILLSVFLFPRSVIYYDFFIPLPAAMLGAIHIGTDLWRVYEGDRKISGAGHLGGAFVGVVVCARIRRWI</sequence>
<dbReference type="SUPFAM" id="SSF144091">
    <property type="entry name" value="Rhomboid-like"/>
    <property type="match status" value="1"/>
</dbReference>
<accession>A0A833RB38</accession>
<keyword evidence="8 9" id="KW-0472">Membrane</keyword>
<comment type="similarity">
    <text evidence="2">Belongs to the peptidase S54 family.</text>
</comment>
<evidence type="ECO:0000256" key="5">
    <source>
        <dbReference type="ARBA" id="ARBA00022801"/>
    </source>
</evidence>
<dbReference type="GO" id="GO:0016020">
    <property type="term" value="C:membrane"/>
    <property type="evidence" value="ECO:0007669"/>
    <property type="project" value="UniProtKB-SubCell"/>
</dbReference>
<evidence type="ECO:0000256" key="6">
    <source>
        <dbReference type="ARBA" id="ARBA00022946"/>
    </source>
</evidence>
<evidence type="ECO:0000256" key="8">
    <source>
        <dbReference type="ARBA" id="ARBA00023136"/>
    </source>
</evidence>
<feature type="transmembrane region" description="Helical" evidence="9">
    <location>
        <begin position="103"/>
        <end position="121"/>
    </location>
</feature>
<gene>
    <name evidence="11" type="ORF">FCM35_KLT17051</name>
</gene>
<evidence type="ECO:0000313" key="12">
    <source>
        <dbReference type="Proteomes" id="UP000623129"/>
    </source>
</evidence>
<evidence type="ECO:0000313" key="11">
    <source>
        <dbReference type="EMBL" id="KAF3338214.1"/>
    </source>
</evidence>
<dbReference type="FunFam" id="1.20.1540.10:FF:000018">
    <property type="entry name" value="RHOMBOID-like protein 12, mitochondrial"/>
    <property type="match status" value="1"/>
</dbReference>
<comment type="subcellular location">
    <subcellularLocation>
        <location evidence="1">Membrane</location>
        <topology evidence="1">Multi-pass membrane protein</topology>
    </subcellularLocation>
</comment>
<feature type="transmembrane region" description="Helical" evidence="9">
    <location>
        <begin position="239"/>
        <end position="259"/>
    </location>
</feature>
<keyword evidence="5" id="KW-0378">Hydrolase</keyword>
<evidence type="ECO:0000256" key="1">
    <source>
        <dbReference type="ARBA" id="ARBA00004141"/>
    </source>
</evidence>
<dbReference type="InterPro" id="IPR035952">
    <property type="entry name" value="Rhomboid-like_sf"/>
</dbReference>
<evidence type="ECO:0000256" key="3">
    <source>
        <dbReference type="ARBA" id="ARBA00022670"/>
    </source>
</evidence>
<evidence type="ECO:0000256" key="2">
    <source>
        <dbReference type="ARBA" id="ARBA00009045"/>
    </source>
</evidence>
<dbReference type="OrthoDB" id="418595at2759"/>
<dbReference type="PANTHER" id="PTHR43731">
    <property type="entry name" value="RHOMBOID PROTEASE"/>
    <property type="match status" value="1"/>
</dbReference>
<protein>
    <submittedName>
        <fullName evidence="11">Rhomboid protein 1</fullName>
    </submittedName>
</protein>
<dbReference type="EMBL" id="SWLB01000005">
    <property type="protein sequence ID" value="KAF3338214.1"/>
    <property type="molecule type" value="Genomic_DNA"/>
</dbReference>
<dbReference type="InterPro" id="IPR050925">
    <property type="entry name" value="Rhomboid_protease_S54"/>
</dbReference>
<keyword evidence="12" id="KW-1185">Reference proteome</keyword>
<proteinExistence type="inferred from homology"/>
<dbReference type="AlphaFoldDB" id="A0A833RB38"/>
<keyword evidence="7 9" id="KW-1133">Transmembrane helix</keyword>
<keyword evidence="6" id="KW-0809">Transit peptide</keyword>